<dbReference type="Gene3D" id="3.40.20.10">
    <property type="entry name" value="Severin"/>
    <property type="match status" value="1"/>
</dbReference>
<dbReference type="InterPro" id="IPR029006">
    <property type="entry name" value="ADF-H/Gelsolin-like_dom_sf"/>
</dbReference>
<sequence>MSTDNKEIVVDKTGSIDSTYDDFIEDLSEHECRWAVYDFDPKLDGDRQIRKLVFISWCPDDAHIMSKMIYTSSRDTLRRQLVGIGLEISGTELSEISFETEWDPQPPAKYSGNNVDAGLHDLTLSGGGVPTICYEAAAGPFVAGVQCIPATGVRQRRRRFPERELLERLRRYEALLRQNNIPFDPLHTPIGEGPCQSENPRGSSTPDGTADSTVGTNQLSNEQKTVKCEYSNEAKNFWYLMNQMSLGPGDENNDDEDTDENDSNHPQEDVHEDVVNKAWDQIYQSHEQNVLFGSCNTNVDISTLHPDQIQIFRLWQVYLDNVNPLLKVTHIPTLQPRIIDAAGDVANISPTLDALMFSIYCVAILSLGEDECHAILRTPREHLLKRYQFACQQALLKCGILCTGSVECLTALYLYLVSVRPSTDPRSVSSILGVAIRIAQRMGIENEKTNARCTALEGEMRRRLWWSLILFDNRISEISGHKTTMLTPTWDCRVPLNANDFDIRPEMKILPQSHDEPTEALFPVVRSKLGDFMRQSAFHLDFTNPSLKAIIKDTPHGADPEGDRMTAFERMIENRYLRLCNPENPLHFMTIWTTRGQLAKNRLLEHYSKYASVQQTDEQRDIAISHALIIIECDTKLMTSPLTKGYRWLTDFHFPFPAYIYILKDLRKRPTVEHADRIWRTMSDNCEARFKDMQKVNPFFESFAKIVLEAWEAREAVFRPINKPLQPPLIVLNVKRVAQTTGGIQRSDLKQPIVGSNVNTDHLPMTMPMHFGAHDLLYSMEGHDFQGPDLGGYPDIPGQATMDMEVNQSDWTTIDWNPMHAQNW</sequence>
<dbReference type="Pfam" id="PF00241">
    <property type="entry name" value="Cofilin_ADF"/>
    <property type="match status" value="1"/>
</dbReference>
<proteinExistence type="inferred from homology"/>
<evidence type="ECO:0000256" key="1">
    <source>
        <dbReference type="ARBA" id="ARBA00004109"/>
    </source>
</evidence>
<feature type="domain" description="ADF-H" evidence="10">
    <location>
        <begin position="1"/>
        <end position="106"/>
    </location>
</feature>
<dbReference type="CDD" id="cd12148">
    <property type="entry name" value="fungal_TF_MHR"/>
    <property type="match status" value="1"/>
</dbReference>
<dbReference type="GO" id="GO:0003779">
    <property type="term" value="F:actin binding"/>
    <property type="evidence" value="ECO:0007669"/>
    <property type="project" value="UniProtKB-KW"/>
</dbReference>
<dbReference type="SMART" id="SM00906">
    <property type="entry name" value="Fungal_trans"/>
    <property type="match status" value="1"/>
</dbReference>
<dbReference type="Pfam" id="PF04082">
    <property type="entry name" value="Fungal_trans"/>
    <property type="match status" value="1"/>
</dbReference>
<keyword evidence="7" id="KW-0539">Nucleus</keyword>
<evidence type="ECO:0000256" key="7">
    <source>
        <dbReference type="ARBA" id="ARBA00023242"/>
    </source>
</evidence>
<dbReference type="InterPro" id="IPR007219">
    <property type="entry name" value="XnlR_reg_dom"/>
</dbReference>
<evidence type="ECO:0000259" key="10">
    <source>
        <dbReference type="PROSITE" id="PS51263"/>
    </source>
</evidence>
<dbReference type="SMART" id="SM00102">
    <property type="entry name" value="ADF"/>
    <property type="match status" value="1"/>
</dbReference>
<evidence type="ECO:0000256" key="5">
    <source>
        <dbReference type="ARBA" id="ARBA00023163"/>
    </source>
</evidence>
<name>A0A1S9DWN8_ASPOZ</name>
<dbReference type="InterPro" id="IPR002108">
    <property type="entry name" value="ADF-H"/>
</dbReference>
<dbReference type="PANTHER" id="PTHR31001:SF45">
    <property type="entry name" value="ZN(II)2CYS6 TRANSCRIPTION FACTOR (EUROFUNG)"/>
    <property type="match status" value="1"/>
</dbReference>
<organism evidence="11 12">
    <name type="scientific">Aspergillus oryzae</name>
    <name type="common">Yellow koji mold</name>
    <dbReference type="NCBI Taxonomy" id="5062"/>
    <lineage>
        <taxon>Eukaryota</taxon>
        <taxon>Fungi</taxon>
        <taxon>Dikarya</taxon>
        <taxon>Ascomycota</taxon>
        <taxon>Pezizomycotina</taxon>
        <taxon>Eurotiomycetes</taxon>
        <taxon>Eurotiomycetidae</taxon>
        <taxon>Eurotiales</taxon>
        <taxon>Aspergillaceae</taxon>
        <taxon>Aspergillus</taxon>
        <taxon>Aspergillus subgen. Circumdati</taxon>
    </lineage>
</organism>
<feature type="compositionally biased region" description="Acidic residues" evidence="9">
    <location>
        <begin position="251"/>
        <end position="261"/>
    </location>
</feature>
<comment type="similarity">
    <text evidence="2">Belongs to the actin-binding proteins ADF family.</text>
</comment>
<evidence type="ECO:0000256" key="3">
    <source>
        <dbReference type="ARBA" id="ARBA00015630"/>
    </source>
</evidence>
<comment type="subcellular location">
    <subcellularLocation>
        <location evidence="1">Nucleus matrix</location>
    </subcellularLocation>
</comment>
<dbReference type="GO" id="GO:0015629">
    <property type="term" value="C:actin cytoskeleton"/>
    <property type="evidence" value="ECO:0007669"/>
    <property type="project" value="InterPro"/>
</dbReference>
<comment type="caution">
    <text evidence="11">The sequence shown here is derived from an EMBL/GenBank/DDBJ whole genome shotgun (WGS) entry which is preliminary data.</text>
</comment>
<dbReference type="GO" id="GO:0030042">
    <property type="term" value="P:actin filament depolymerization"/>
    <property type="evidence" value="ECO:0007669"/>
    <property type="project" value="InterPro"/>
</dbReference>
<dbReference type="EMBL" id="MKZY01000002">
    <property type="protein sequence ID" value="OOO13306.1"/>
    <property type="molecule type" value="Genomic_DNA"/>
</dbReference>
<evidence type="ECO:0000256" key="9">
    <source>
        <dbReference type="SAM" id="MobiDB-lite"/>
    </source>
</evidence>
<dbReference type="PANTHER" id="PTHR31001">
    <property type="entry name" value="UNCHARACTERIZED TRANSCRIPTIONAL REGULATORY PROTEIN"/>
    <property type="match status" value="1"/>
</dbReference>
<evidence type="ECO:0000256" key="8">
    <source>
        <dbReference type="ARBA" id="ARBA00032427"/>
    </source>
</evidence>
<dbReference type="VEuPathDB" id="FungiDB:AO090005000402"/>
<dbReference type="Proteomes" id="UP000190312">
    <property type="component" value="Unassembled WGS sequence"/>
</dbReference>
<dbReference type="eggNOG" id="ENOG502QYWX">
    <property type="taxonomic scope" value="Eukaryota"/>
</dbReference>
<dbReference type="VEuPathDB" id="FungiDB:AO090005000400"/>
<dbReference type="CDD" id="cd11286">
    <property type="entry name" value="ADF_cofilin_like"/>
    <property type="match status" value="1"/>
</dbReference>
<evidence type="ECO:0000256" key="2">
    <source>
        <dbReference type="ARBA" id="ARBA00006844"/>
    </source>
</evidence>
<dbReference type="GO" id="GO:0006351">
    <property type="term" value="P:DNA-templated transcription"/>
    <property type="evidence" value="ECO:0007669"/>
    <property type="project" value="InterPro"/>
</dbReference>
<keyword evidence="4" id="KW-0805">Transcription regulation</keyword>
<dbReference type="AlphaFoldDB" id="A0A1S9DWN8"/>
<dbReference type="GO" id="GO:0003677">
    <property type="term" value="F:DNA binding"/>
    <property type="evidence" value="ECO:0007669"/>
    <property type="project" value="InterPro"/>
</dbReference>
<feature type="compositionally biased region" description="Polar residues" evidence="9">
    <location>
        <begin position="196"/>
        <end position="221"/>
    </location>
</feature>
<feature type="region of interest" description="Disordered" evidence="9">
    <location>
        <begin position="244"/>
        <end position="269"/>
    </location>
</feature>
<dbReference type="OrthoDB" id="2269373at2759"/>
<feature type="region of interest" description="Disordered" evidence="9">
    <location>
        <begin position="184"/>
        <end position="221"/>
    </location>
</feature>
<dbReference type="GO" id="GO:0008270">
    <property type="term" value="F:zinc ion binding"/>
    <property type="evidence" value="ECO:0007669"/>
    <property type="project" value="InterPro"/>
</dbReference>
<evidence type="ECO:0000256" key="4">
    <source>
        <dbReference type="ARBA" id="ARBA00023015"/>
    </source>
</evidence>
<evidence type="ECO:0000313" key="12">
    <source>
        <dbReference type="Proteomes" id="UP000190312"/>
    </source>
</evidence>
<dbReference type="InterPro" id="IPR050613">
    <property type="entry name" value="Sec_Metabolite_Reg"/>
</dbReference>
<dbReference type="GO" id="GO:0016363">
    <property type="term" value="C:nuclear matrix"/>
    <property type="evidence" value="ECO:0007669"/>
    <property type="project" value="UniProtKB-SubCell"/>
</dbReference>
<dbReference type="PROSITE" id="PS51263">
    <property type="entry name" value="ADF_H"/>
    <property type="match status" value="1"/>
</dbReference>
<accession>A0A1S9DWN8</accession>
<evidence type="ECO:0000313" key="11">
    <source>
        <dbReference type="EMBL" id="OOO13306.1"/>
    </source>
</evidence>
<evidence type="ECO:0000256" key="6">
    <source>
        <dbReference type="ARBA" id="ARBA00023203"/>
    </source>
</evidence>
<dbReference type="SUPFAM" id="SSF55753">
    <property type="entry name" value="Actin depolymerizing proteins"/>
    <property type="match status" value="1"/>
</dbReference>
<keyword evidence="6" id="KW-0009">Actin-binding</keyword>
<protein>
    <recommendedName>
        <fullName evidence="3">Cofilin</fullName>
    </recommendedName>
    <alternativeName>
        <fullName evidence="8">Actin-depolymerizing factor 1</fullName>
    </alternativeName>
</protein>
<keyword evidence="5" id="KW-0804">Transcription</keyword>
<dbReference type="InterPro" id="IPR017904">
    <property type="entry name" value="ADF/Cofilin"/>
</dbReference>
<reference evidence="11 12" key="1">
    <citation type="submission" date="2016-10" db="EMBL/GenBank/DDBJ databases">
        <title>Genome sequencing of Aspergillus oryzae BCC7051.</title>
        <authorList>
            <person name="Thammarongtham C."/>
            <person name="Vorapreeda T."/>
            <person name="Nookaew I."/>
            <person name="Srisuk T."/>
            <person name="Land M."/>
            <person name="Jeennor S."/>
            <person name="Laoteng K."/>
        </authorList>
    </citation>
    <scope>NUCLEOTIDE SEQUENCE [LARGE SCALE GENOMIC DNA]</scope>
    <source>
        <strain evidence="11 12">BCC7051</strain>
    </source>
</reference>
<gene>
    <name evidence="11" type="ORF">OAory_01010550</name>
</gene>